<protein>
    <submittedName>
        <fullName evidence="3">Fatty acid desaturase</fullName>
    </submittedName>
</protein>
<evidence type="ECO:0000256" key="1">
    <source>
        <dbReference type="SAM" id="Phobius"/>
    </source>
</evidence>
<dbReference type="RefSeq" id="WP_114725743.1">
    <property type="nucleotide sequence ID" value="NZ_BJMI01000010.1"/>
</dbReference>
<feature type="domain" description="Fatty acid desaturase" evidence="2">
    <location>
        <begin position="47"/>
        <end position="285"/>
    </location>
</feature>
<dbReference type="EMBL" id="JABEQI010000001">
    <property type="protein sequence ID" value="MBB2185319.1"/>
    <property type="molecule type" value="Genomic_DNA"/>
</dbReference>
<sequence length="314" mass="35842">MRDVEYKTIRRGSFSAQAMAEWPTWAAILLCYTGWLLLGGLLYPAHPVLALAGMAVMVAFHSSLQHEAIHGHPTPSALCNELLVGLSLGLAYPYRRYRTTHLLHHRDETLTDPHGDPESYYWDRESWSQLGRARRLLLTANNTVLGRLLLGPLVGSLRFFLHDLRHIRAGDRTIRLAWAIHALSVLAVAAIVTRGFHMPFWLYALGPAYAGNALIGLRSYCEHQWHETPDGRTIIVERSLLSLLFLYNNLHVVHHARPGEPWFRMPGLYAQDRAGWQARNRGYVYRGYRTIIRRYFLRPKEPLLHPVSPGGPRP</sequence>
<dbReference type="GO" id="GO:0006629">
    <property type="term" value="P:lipid metabolic process"/>
    <property type="evidence" value="ECO:0007669"/>
    <property type="project" value="InterPro"/>
</dbReference>
<name>A0A7W4JID3_GLULI</name>
<feature type="transmembrane region" description="Helical" evidence="1">
    <location>
        <begin position="173"/>
        <end position="192"/>
    </location>
</feature>
<dbReference type="AlphaFoldDB" id="A0A7W4JID3"/>
<evidence type="ECO:0000259" key="2">
    <source>
        <dbReference type="Pfam" id="PF00487"/>
    </source>
</evidence>
<feature type="transmembrane region" description="Helical" evidence="1">
    <location>
        <begin position="20"/>
        <end position="38"/>
    </location>
</feature>
<dbReference type="Pfam" id="PF00487">
    <property type="entry name" value="FA_desaturase"/>
    <property type="match status" value="1"/>
</dbReference>
<gene>
    <name evidence="3" type="ORF">HLH32_02750</name>
</gene>
<dbReference type="OrthoDB" id="784276at2"/>
<dbReference type="CDD" id="cd03509">
    <property type="entry name" value="DesA_FADS-like"/>
    <property type="match status" value="1"/>
</dbReference>
<organism evidence="3 4">
    <name type="scientific">Gluconacetobacter liquefaciens</name>
    <name type="common">Acetobacter liquefaciens</name>
    <dbReference type="NCBI Taxonomy" id="89584"/>
    <lineage>
        <taxon>Bacteria</taxon>
        <taxon>Pseudomonadati</taxon>
        <taxon>Pseudomonadota</taxon>
        <taxon>Alphaproteobacteria</taxon>
        <taxon>Acetobacterales</taxon>
        <taxon>Acetobacteraceae</taxon>
        <taxon>Gluconacetobacter</taxon>
    </lineage>
</organism>
<comment type="caution">
    <text evidence="3">The sequence shown here is derived from an EMBL/GenBank/DDBJ whole genome shotgun (WGS) entry which is preliminary data.</text>
</comment>
<proteinExistence type="predicted"/>
<dbReference type="InterPro" id="IPR005804">
    <property type="entry name" value="FA_desaturase_dom"/>
</dbReference>
<keyword evidence="1" id="KW-1133">Transmembrane helix</keyword>
<keyword evidence="1" id="KW-0812">Transmembrane</keyword>
<keyword evidence="1" id="KW-0472">Membrane</keyword>
<evidence type="ECO:0000313" key="3">
    <source>
        <dbReference type="EMBL" id="MBB2185319.1"/>
    </source>
</evidence>
<accession>A0A7W4JID3</accession>
<reference evidence="3 4" key="1">
    <citation type="submission" date="2020-04" db="EMBL/GenBank/DDBJ databases">
        <title>Description of novel Gluconacetobacter.</title>
        <authorList>
            <person name="Sombolestani A."/>
        </authorList>
    </citation>
    <scope>NUCLEOTIDE SEQUENCE [LARGE SCALE GENOMIC DNA]</scope>
    <source>
        <strain evidence="3 4">LMG 1382</strain>
    </source>
</reference>
<evidence type="ECO:0000313" key="4">
    <source>
        <dbReference type="Proteomes" id="UP000562982"/>
    </source>
</evidence>
<dbReference type="Proteomes" id="UP000562982">
    <property type="component" value="Unassembled WGS sequence"/>
</dbReference>
<feature type="transmembrane region" description="Helical" evidence="1">
    <location>
        <begin position="144"/>
        <end position="161"/>
    </location>
</feature>